<comment type="caution">
    <text evidence="1">The sequence shown here is derived from an EMBL/GenBank/DDBJ whole genome shotgun (WGS) entry which is preliminary data.</text>
</comment>
<dbReference type="AlphaFoldDB" id="W9XF63"/>
<organism evidence="1 2">
    <name type="scientific">Cladophialophora psammophila CBS 110553</name>
    <dbReference type="NCBI Taxonomy" id="1182543"/>
    <lineage>
        <taxon>Eukaryota</taxon>
        <taxon>Fungi</taxon>
        <taxon>Dikarya</taxon>
        <taxon>Ascomycota</taxon>
        <taxon>Pezizomycotina</taxon>
        <taxon>Eurotiomycetes</taxon>
        <taxon>Chaetothyriomycetidae</taxon>
        <taxon>Chaetothyriales</taxon>
        <taxon>Herpotrichiellaceae</taxon>
        <taxon>Cladophialophora</taxon>
    </lineage>
</organism>
<dbReference type="EMBL" id="AMGX01000001">
    <property type="protein sequence ID" value="EXJ75980.1"/>
    <property type="molecule type" value="Genomic_DNA"/>
</dbReference>
<keyword evidence="2" id="KW-1185">Reference proteome</keyword>
<dbReference type="HOGENOM" id="CLU_2263475_0_0_1"/>
<evidence type="ECO:0000313" key="2">
    <source>
        <dbReference type="Proteomes" id="UP000019471"/>
    </source>
</evidence>
<dbReference type="GeneID" id="19185224"/>
<protein>
    <submittedName>
        <fullName evidence="1">Uncharacterized protein</fullName>
    </submittedName>
</protein>
<reference evidence="1 2" key="1">
    <citation type="submission" date="2013-03" db="EMBL/GenBank/DDBJ databases">
        <title>The Genome Sequence of Cladophialophora psammophila CBS 110553.</title>
        <authorList>
            <consortium name="The Broad Institute Genomics Platform"/>
            <person name="Cuomo C."/>
            <person name="de Hoog S."/>
            <person name="Gorbushina A."/>
            <person name="Walker B."/>
            <person name="Young S.K."/>
            <person name="Zeng Q."/>
            <person name="Gargeya S."/>
            <person name="Fitzgerald M."/>
            <person name="Haas B."/>
            <person name="Abouelleil A."/>
            <person name="Allen A.W."/>
            <person name="Alvarado L."/>
            <person name="Arachchi H.M."/>
            <person name="Berlin A.M."/>
            <person name="Chapman S.B."/>
            <person name="Gainer-Dewar J."/>
            <person name="Goldberg J."/>
            <person name="Griggs A."/>
            <person name="Gujja S."/>
            <person name="Hansen M."/>
            <person name="Howarth C."/>
            <person name="Imamovic A."/>
            <person name="Ireland A."/>
            <person name="Larimer J."/>
            <person name="McCowan C."/>
            <person name="Murphy C."/>
            <person name="Pearson M."/>
            <person name="Poon T.W."/>
            <person name="Priest M."/>
            <person name="Roberts A."/>
            <person name="Saif S."/>
            <person name="Shea T."/>
            <person name="Sisk P."/>
            <person name="Sykes S."/>
            <person name="Wortman J."/>
            <person name="Nusbaum C."/>
            <person name="Birren B."/>
        </authorList>
    </citation>
    <scope>NUCLEOTIDE SEQUENCE [LARGE SCALE GENOMIC DNA]</scope>
    <source>
        <strain evidence="1 2">CBS 110553</strain>
    </source>
</reference>
<name>W9XF63_9EURO</name>
<accession>W9XF63</accession>
<sequence>MFGYSAESMVQYDEKDIREVHQNHQRPDGMYWLYRASRIEKLLNAESTTRGKKVGDIVQSRPTGSTTANMAFPFLLFEAKSANSADNFSMTFTYNPALLSERC</sequence>
<evidence type="ECO:0000313" key="1">
    <source>
        <dbReference type="EMBL" id="EXJ75980.1"/>
    </source>
</evidence>
<dbReference type="RefSeq" id="XP_007739297.1">
    <property type="nucleotide sequence ID" value="XM_007741107.1"/>
</dbReference>
<proteinExistence type="predicted"/>
<dbReference type="Proteomes" id="UP000019471">
    <property type="component" value="Unassembled WGS sequence"/>
</dbReference>
<gene>
    <name evidence="1" type="ORF">A1O5_00488</name>
</gene>